<evidence type="ECO:0000313" key="2">
    <source>
        <dbReference type="EMBL" id="MXY33514.1"/>
    </source>
</evidence>
<feature type="region of interest" description="Disordered" evidence="1">
    <location>
        <begin position="1"/>
        <end position="30"/>
    </location>
</feature>
<feature type="compositionally biased region" description="Basic and acidic residues" evidence="1">
    <location>
        <begin position="1"/>
        <end position="12"/>
    </location>
</feature>
<sequence length="161" mass="17973">MTDGPEIRRRPPDSASESGDSGPDFPWSLPGVPADALVWPVTGTRQEGWRSLFGRLRRPVSGEGPKDSPKSAVPVNLRPWTWEILPHVSEARDGSHLERLMDRVAWHATLPDARYVLLAERRRRREESLVARALVRFAAAFAGKPPGSPPWLAECRRGDEP</sequence>
<dbReference type="AlphaFoldDB" id="A0A6B0XXQ2"/>
<comment type="caution">
    <text evidence="2">The sequence shown here is derived from an EMBL/GenBank/DDBJ whole genome shotgun (WGS) entry which is preliminary data.</text>
</comment>
<reference evidence="2" key="1">
    <citation type="submission" date="2019-09" db="EMBL/GenBank/DDBJ databases">
        <title>Characterisation of the sponge microbiome using genome-centric metagenomics.</title>
        <authorList>
            <person name="Engelberts J.P."/>
            <person name="Robbins S.J."/>
            <person name="De Goeij J.M."/>
            <person name="Aranda M."/>
            <person name="Bell S.C."/>
            <person name="Webster N.S."/>
        </authorList>
    </citation>
    <scope>NUCLEOTIDE SEQUENCE</scope>
    <source>
        <strain evidence="2">SB0664_bin_43</strain>
    </source>
</reference>
<gene>
    <name evidence="2" type="ORF">F4Y60_05380</name>
</gene>
<accession>A0A6B0XXQ2</accession>
<protein>
    <submittedName>
        <fullName evidence="2">Uncharacterized protein</fullName>
    </submittedName>
</protein>
<dbReference type="EMBL" id="VXRY01000218">
    <property type="protein sequence ID" value="MXY33514.1"/>
    <property type="molecule type" value="Genomic_DNA"/>
</dbReference>
<proteinExistence type="predicted"/>
<organism evidence="2">
    <name type="scientific">Boseongicola sp. SB0664_bin_43</name>
    <dbReference type="NCBI Taxonomy" id="2604844"/>
    <lineage>
        <taxon>Bacteria</taxon>
        <taxon>Pseudomonadati</taxon>
        <taxon>Pseudomonadota</taxon>
        <taxon>Alphaproteobacteria</taxon>
        <taxon>Rhodobacterales</taxon>
        <taxon>Paracoccaceae</taxon>
        <taxon>Boseongicola</taxon>
    </lineage>
</organism>
<evidence type="ECO:0000256" key="1">
    <source>
        <dbReference type="SAM" id="MobiDB-lite"/>
    </source>
</evidence>
<name>A0A6B0XXQ2_9RHOB</name>